<feature type="domain" description="NAD-dependent epimerase/dehydratase" evidence="1">
    <location>
        <begin position="3"/>
        <end position="214"/>
    </location>
</feature>
<gene>
    <name evidence="2" type="ORF">GCM10025881_29090</name>
</gene>
<dbReference type="PANTHER" id="PTHR43245:SF51">
    <property type="entry name" value="SHORT CHAIN DEHYDROGENASE_REDUCTASE FAMILY 42E, MEMBER 2"/>
    <property type="match status" value="1"/>
</dbReference>
<keyword evidence="3" id="KW-1185">Reference proteome</keyword>
<dbReference type="PANTHER" id="PTHR43245">
    <property type="entry name" value="BIFUNCTIONAL POLYMYXIN RESISTANCE PROTEIN ARNA"/>
    <property type="match status" value="1"/>
</dbReference>
<dbReference type="Proteomes" id="UP001157034">
    <property type="component" value="Unassembled WGS sequence"/>
</dbReference>
<dbReference type="InterPro" id="IPR036291">
    <property type="entry name" value="NAD(P)-bd_dom_sf"/>
</dbReference>
<dbReference type="InterPro" id="IPR001509">
    <property type="entry name" value="Epimerase_deHydtase"/>
</dbReference>
<dbReference type="EMBL" id="BSVB01000001">
    <property type="protein sequence ID" value="GMA96085.1"/>
    <property type="molecule type" value="Genomic_DNA"/>
</dbReference>
<dbReference type="RefSeq" id="WP_284254728.1">
    <property type="nucleotide sequence ID" value="NZ_BAAAQO010000004.1"/>
</dbReference>
<proteinExistence type="predicted"/>
<dbReference type="Pfam" id="PF01370">
    <property type="entry name" value="Epimerase"/>
    <property type="match status" value="1"/>
</dbReference>
<evidence type="ECO:0000259" key="1">
    <source>
        <dbReference type="Pfam" id="PF01370"/>
    </source>
</evidence>
<dbReference type="Gene3D" id="3.40.50.720">
    <property type="entry name" value="NAD(P)-binding Rossmann-like Domain"/>
    <property type="match status" value="1"/>
</dbReference>
<evidence type="ECO:0000313" key="2">
    <source>
        <dbReference type="EMBL" id="GMA96085.1"/>
    </source>
</evidence>
<dbReference type="SUPFAM" id="SSF51735">
    <property type="entry name" value="NAD(P)-binding Rossmann-fold domains"/>
    <property type="match status" value="1"/>
</dbReference>
<protein>
    <submittedName>
        <fullName evidence="2">NAD-dependent epimerase</fullName>
    </submittedName>
</protein>
<organism evidence="2 3">
    <name type="scientific">Pseudolysinimonas kribbensis</name>
    <dbReference type="NCBI Taxonomy" id="433641"/>
    <lineage>
        <taxon>Bacteria</taxon>
        <taxon>Bacillati</taxon>
        <taxon>Actinomycetota</taxon>
        <taxon>Actinomycetes</taxon>
        <taxon>Micrococcales</taxon>
        <taxon>Microbacteriaceae</taxon>
        <taxon>Pseudolysinimonas</taxon>
    </lineage>
</organism>
<comment type="caution">
    <text evidence="2">The sequence shown here is derived from an EMBL/GenBank/DDBJ whole genome shotgun (WGS) entry which is preliminary data.</text>
</comment>
<evidence type="ECO:0000313" key="3">
    <source>
        <dbReference type="Proteomes" id="UP001157034"/>
    </source>
</evidence>
<reference evidence="3" key="1">
    <citation type="journal article" date="2019" name="Int. J. Syst. Evol. Microbiol.">
        <title>The Global Catalogue of Microorganisms (GCM) 10K type strain sequencing project: providing services to taxonomists for standard genome sequencing and annotation.</title>
        <authorList>
            <consortium name="The Broad Institute Genomics Platform"/>
            <consortium name="The Broad Institute Genome Sequencing Center for Infectious Disease"/>
            <person name="Wu L."/>
            <person name="Ma J."/>
        </authorList>
    </citation>
    <scope>NUCLEOTIDE SEQUENCE [LARGE SCALE GENOMIC DNA]</scope>
    <source>
        <strain evidence="3">NBRC 108894</strain>
    </source>
</reference>
<dbReference type="CDD" id="cd08946">
    <property type="entry name" value="SDR_e"/>
    <property type="match status" value="1"/>
</dbReference>
<dbReference type="InterPro" id="IPR050177">
    <property type="entry name" value="Lipid_A_modif_metabolic_enz"/>
</dbReference>
<accession>A0ABQ6KB43</accession>
<sequence>MRIAVTGATGFVGGAVASALADADHEVVGFGRSLPGWSHPRAAYRVWDLTTGALRGDREFDAVVHCAGLADDWAPRDAAMAVNRDGTRTVVRSFPGARIVHLSTSSVYDAFVPNVDVREEDGPARRFLSTYSESKAFAEFELAGTDAVILRPHAVYGPGDRALLPRLIAMVRGRRLVLPEAAEVRHSLTHIDNLVLAVRRALDPSTPRGTFNIADDTPVLLSAVLREVLERRRIDARIFGIPYAAAFALAGTLENAARIARGRPLTTRYAVSQLGRERTLDIARARELLDYRPAPTSLAGAEDW</sequence>
<name>A0ABQ6KB43_9MICO</name>